<name>A0A0F9HB74_9ZZZZ</name>
<dbReference type="EMBL" id="LAZR01015565">
    <property type="protein sequence ID" value="KKM08370.1"/>
    <property type="molecule type" value="Genomic_DNA"/>
</dbReference>
<evidence type="ECO:0000313" key="1">
    <source>
        <dbReference type="EMBL" id="KKM08370.1"/>
    </source>
</evidence>
<sequence>MRRFIVMSVMACFIIAMAAPAIAAESQKDPQKDTSLRKGEYRQTLDPIGAPSAKVKAAYQVAKDIPWVLDSIYCFCMCKENPAFKHISLLSCFVDGHAAG</sequence>
<gene>
    <name evidence="1" type="ORF">LCGC14_1724450</name>
</gene>
<comment type="caution">
    <text evidence="1">The sequence shown here is derived from an EMBL/GenBank/DDBJ whole genome shotgun (WGS) entry which is preliminary data.</text>
</comment>
<proteinExistence type="predicted"/>
<reference evidence="1" key="1">
    <citation type="journal article" date="2015" name="Nature">
        <title>Complex archaea that bridge the gap between prokaryotes and eukaryotes.</title>
        <authorList>
            <person name="Spang A."/>
            <person name="Saw J.H."/>
            <person name="Jorgensen S.L."/>
            <person name="Zaremba-Niedzwiedzka K."/>
            <person name="Martijn J."/>
            <person name="Lind A.E."/>
            <person name="van Eijk R."/>
            <person name="Schleper C."/>
            <person name="Guy L."/>
            <person name="Ettema T.J."/>
        </authorList>
    </citation>
    <scope>NUCLEOTIDE SEQUENCE</scope>
</reference>
<dbReference type="AlphaFoldDB" id="A0A0F9HB74"/>
<protein>
    <submittedName>
        <fullName evidence="1">Uncharacterized protein</fullName>
    </submittedName>
</protein>
<accession>A0A0F9HB74</accession>
<organism evidence="1">
    <name type="scientific">marine sediment metagenome</name>
    <dbReference type="NCBI Taxonomy" id="412755"/>
    <lineage>
        <taxon>unclassified sequences</taxon>
        <taxon>metagenomes</taxon>
        <taxon>ecological metagenomes</taxon>
    </lineage>
</organism>